<dbReference type="Proteomes" id="UP000593560">
    <property type="component" value="Unassembled WGS sequence"/>
</dbReference>
<dbReference type="SUPFAM" id="SSF53474">
    <property type="entry name" value="alpha/beta-Hydrolases"/>
    <property type="match status" value="1"/>
</dbReference>
<dbReference type="InterPro" id="IPR029058">
    <property type="entry name" value="AB_hydrolase_fold"/>
</dbReference>
<feature type="non-terminal residue" evidence="1">
    <location>
        <position position="45"/>
    </location>
</feature>
<gene>
    <name evidence="1" type="ORF">Gohar_001770</name>
</gene>
<name>A0A7J9I5T0_9ROSI</name>
<comment type="caution">
    <text evidence="1">The sequence shown here is derived from an EMBL/GenBank/DDBJ whole genome shotgun (WGS) entry which is preliminary data.</text>
</comment>
<proteinExistence type="predicted"/>
<dbReference type="AlphaFoldDB" id="A0A7J9I5T0"/>
<protein>
    <recommendedName>
        <fullName evidence="3">AB hydrolase-1 domain-containing protein</fullName>
    </recommendedName>
</protein>
<accession>A0A7J9I5T0</accession>
<sequence>MEGIQHKTVIVNGINMHIAGKGEGPLILFLHGFPDLWYSWRNQIN</sequence>
<evidence type="ECO:0008006" key="3">
    <source>
        <dbReference type="Google" id="ProtNLM"/>
    </source>
</evidence>
<dbReference type="EMBL" id="JABFAD010000013">
    <property type="protein sequence ID" value="MBA0817183.1"/>
    <property type="molecule type" value="Genomic_DNA"/>
</dbReference>
<keyword evidence="2" id="KW-1185">Reference proteome</keyword>
<dbReference type="Gene3D" id="3.40.50.1820">
    <property type="entry name" value="alpha/beta hydrolase"/>
    <property type="match status" value="1"/>
</dbReference>
<dbReference type="PANTHER" id="PTHR43329">
    <property type="entry name" value="EPOXIDE HYDROLASE"/>
    <property type="match status" value="1"/>
</dbReference>
<evidence type="ECO:0000313" key="1">
    <source>
        <dbReference type="EMBL" id="MBA0817183.1"/>
    </source>
</evidence>
<dbReference type="OrthoDB" id="1001112at2759"/>
<organism evidence="1 2">
    <name type="scientific">Gossypium harknessii</name>
    <dbReference type="NCBI Taxonomy" id="34285"/>
    <lineage>
        <taxon>Eukaryota</taxon>
        <taxon>Viridiplantae</taxon>
        <taxon>Streptophyta</taxon>
        <taxon>Embryophyta</taxon>
        <taxon>Tracheophyta</taxon>
        <taxon>Spermatophyta</taxon>
        <taxon>Magnoliopsida</taxon>
        <taxon>eudicotyledons</taxon>
        <taxon>Gunneridae</taxon>
        <taxon>Pentapetalae</taxon>
        <taxon>rosids</taxon>
        <taxon>malvids</taxon>
        <taxon>Malvales</taxon>
        <taxon>Malvaceae</taxon>
        <taxon>Malvoideae</taxon>
        <taxon>Gossypium</taxon>
    </lineage>
</organism>
<reference evidence="1 2" key="1">
    <citation type="journal article" date="2019" name="Genome Biol. Evol.">
        <title>Insights into the evolution of the New World diploid cottons (Gossypium, subgenus Houzingenia) based on genome sequencing.</title>
        <authorList>
            <person name="Grover C.E."/>
            <person name="Arick M.A. 2nd"/>
            <person name="Thrash A."/>
            <person name="Conover J.L."/>
            <person name="Sanders W.S."/>
            <person name="Peterson D.G."/>
            <person name="Frelichowski J.E."/>
            <person name="Scheffler J.A."/>
            <person name="Scheffler B.E."/>
            <person name="Wendel J.F."/>
        </authorList>
    </citation>
    <scope>NUCLEOTIDE SEQUENCE [LARGE SCALE GENOMIC DNA]</scope>
    <source>
        <strain evidence="1">0</strain>
        <tissue evidence="1">Leaf</tissue>
    </source>
</reference>
<evidence type="ECO:0000313" key="2">
    <source>
        <dbReference type="Proteomes" id="UP000593560"/>
    </source>
</evidence>